<dbReference type="InterPro" id="IPR030392">
    <property type="entry name" value="S74_ICA"/>
</dbReference>
<protein>
    <recommendedName>
        <fullName evidence="1">Peptidase S74 domain-containing protein</fullName>
    </recommendedName>
</protein>
<dbReference type="RefSeq" id="WP_229786862.1">
    <property type="nucleotide sequence ID" value="NZ_BMRB01000002.1"/>
</dbReference>
<dbReference type="Pfam" id="PF13884">
    <property type="entry name" value="Peptidase_S74"/>
    <property type="match status" value="1"/>
</dbReference>
<keyword evidence="3" id="KW-1185">Reference proteome</keyword>
<accession>A0A918LCQ4</accession>
<dbReference type="EMBL" id="BMRB01000002">
    <property type="protein sequence ID" value="GGS30698.1"/>
    <property type="molecule type" value="Genomic_DNA"/>
</dbReference>
<reference evidence="2" key="2">
    <citation type="submission" date="2020-09" db="EMBL/GenBank/DDBJ databases">
        <authorList>
            <person name="Sun Q."/>
            <person name="Ohkuma M."/>
        </authorList>
    </citation>
    <scope>NUCLEOTIDE SEQUENCE</scope>
    <source>
        <strain evidence="2">JCM 3276</strain>
    </source>
</reference>
<name>A0A918LCQ4_9PSEU</name>
<reference evidence="2" key="1">
    <citation type="journal article" date="2014" name="Int. J. Syst. Evol. Microbiol.">
        <title>Complete genome sequence of Corynebacterium casei LMG S-19264T (=DSM 44701T), isolated from a smear-ripened cheese.</title>
        <authorList>
            <consortium name="US DOE Joint Genome Institute (JGI-PGF)"/>
            <person name="Walter F."/>
            <person name="Albersmeier A."/>
            <person name="Kalinowski J."/>
            <person name="Ruckert C."/>
        </authorList>
    </citation>
    <scope>NUCLEOTIDE SEQUENCE</scope>
    <source>
        <strain evidence="2">JCM 3276</strain>
    </source>
</reference>
<gene>
    <name evidence="2" type="ORF">GCM10010171_25370</name>
</gene>
<comment type="caution">
    <text evidence="2">The sequence shown here is derived from an EMBL/GenBank/DDBJ whole genome shotgun (WGS) entry which is preliminary data.</text>
</comment>
<dbReference type="AlphaFoldDB" id="A0A918LCQ4"/>
<proteinExistence type="predicted"/>
<feature type="domain" description="Peptidase S74" evidence="1">
    <location>
        <begin position="15"/>
        <end position="57"/>
    </location>
</feature>
<dbReference type="Proteomes" id="UP000660680">
    <property type="component" value="Unassembled WGS sequence"/>
</dbReference>
<evidence type="ECO:0000259" key="1">
    <source>
        <dbReference type="Pfam" id="PF13884"/>
    </source>
</evidence>
<sequence length="96" mass="10612">MTIDATADPDVVAPEPVNGHQILDKLADLPISTWRYQWEAEDVRHLGPMAQDWQQVFGLSADGRTIPLVDAIGVLLTAVQALGKRVDELQRQLDNP</sequence>
<organism evidence="2 3">
    <name type="scientific">Actinokineospora fastidiosa</name>
    <dbReference type="NCBI Taxonomy" id="1816"/>
    <lineage>
        <taxon>Bacteria</taxon>
        <taxon>Bacillati</taxon>
        <taxon>Actinomycetota</taxon>
        <taxon>Actinomycetes</taxon>
        <taxon>Pseudonocardiales</taxon>
        <taxon>Pseudonocardiaceae</taxon>
        <taxon>Actinokineospora</taxon>
    </lineage>
</organism>
<evidence type="ECO:0000313" key="3">
    <source>
        <dbReference type="Proteomes" id="UP000660680"/>
    </source>
</evidence>
<evidence type="ECO:0000313" key="2">
    <source>
        <dbReference type="EMBL" id="GGS30698.1"/>
    </source>
</evidence>